<accession>A0A235CB47</accession>
<reference evidence="2 4" key="1">
    <citation type="submission" date="2017-08" db="EMBL/GenBank/DDBJ databases">
        <title>Draft Genome Sequence of the Marine Bacterium Oceanimonas baumannii ATCC 700832.</title>
        <authorList>
            <person name="Mcclelland W.D."/>
            <person name="Brennan M.A."/>
            <person name="Trachtenberg A.M."/>
            <person name="Maclea K.S."/>
        </authorList>
    </citation>
    <scope>NUCLEOTIDE SEQUENCE [LARGE SCALE GENOMIC DNA]</scope>
    <source>
        <strain evidence="2 4">ATCC 700832</strain>
    </source>
</reference>
<keyword evidence="1" id="KW-1133">Transmembrane helix</keyword>
<feature type="transmembrane region" description="Helical" evidence="1">
    <location>
        <begin position="66"/>
        <end position="84"/>
    </location>
</feature>
<dbReference type="AlphaFoldDB" id="A0A235CB47"/>
<evidence type="ECO:0000256" key="1">
    <source>
        <dbReference type="SAM" id="Phobius"/>
    </source>
</evidence>
<dbReference type="RefSeq" id="WP_094279852.1">
    <property type="nucleotide sequence ID" value="NZ_NQJF01000029.1"/>
</dbReference>
<keyword evidence="1" id="KW-0812">Transmembrane</keyword>
<gene>
    <name evidence="2" type="ORF">B6S09_17940</name>
    <name evidence="3" type="ORF">LY04_03036</name>
</gene>
<proteinExistence type="predicted"/>
<dbReference type="Proteomes" id="UP000243640">
    <property type="component" value="Unassembled WGS sequence"/>
</dbReference>
<feature type="transmembrane region" description="Helical" evidence="1">
    <location>
        <begin position="21"/>
        <end position="46"/>
    </location>
</feature>
<dbReference type="Proteomes" id="UP000295058">
    <property type="component" value="Unassembled WGS sequence"/>
</dbReference>
<dbReference type="OrthoDB" id="9972912at2"/>
<evidence type="ECO:0000313" key="4">
    <source>
        <dbReference type="Proteomes" id="UP000243640"/>
    </source>
</evidence>
<keyword evidence="5" id="KW-1185">Reference proteome</keyword>
<name>A0A235CB47_9GAMM</name>
<reference evidence="3 5" key="2">
    <citation type="submission" date="2019-03" db="EMBL/GenBank/DDBJ databases">
        <title>Genomic Encyclopedia of Archaeal and Bacterial Type Strains, Phase II (KMG-II): from individual species to whole genera.</title>
        <authorList>
            <person name="Goeker M."/>
        </authorList>
    </citation>
    <scope>NUCLEOTIDE SEQUENCE [LARGE SCALE GENOMIC DNA]</scope>
    <source>
        <strain evidence="3 5">DSM 15594</strain>
    </source>
</reference>
<evidence type="ECO:0000313" key="5">
    <source>
        <dbReference type="Proteomes" id="UP000295058"/>
    </source>
</evidence>
<dbReference type="EMBL" id="SODO01000014">
    <property type="protein sequence ID" value="TDW56410.1"/>
    <property type="molecule type" value="Genomic_DNA"/>
</dbReference>
<comment type="caution">
    <text evidence="2">The sequence shown here is derived from an EMBL/GenBank/DDBJ whole genome shotgun (WGS) entry which is preliminary data.</text>
</comment>
<evidence type="ECO:0000313" key="2">
    <source>
        <dbReference type="EMBL" id="OYD21015.1"/>
    </source>
</evidence>
<evidence type="ECO:0000313" key="3">
    <source>
        <dbReference type="EMBL" id="TDW56410.1"/>
    </source>
</evidence>
<protein>
    <submittedName>
        <fullName evidence="2">Uncharacterized protein</fullName>
    </submittedName>
</protein>
<dbReference type="EMBL" id="NQJF01000029">
    <property type="protein sequence ID" value="OYD21015.1"/>
    <property type="molecule type" value="Genomic_DNA"/>
</dbReference>
<sequence>MKVEDYNPKAREVFGKTLIDISVAIFKGLMLLVTIVPLGFIAKATVEKGDDPLSFIEFVGSMSRDTYFMFSGLLIISFVLGHCLRKEGLKHIHESENS</sequence>
<keyword evidence="1" id="KW-0472">Membrane</keyword>
<organism evidence="2 4">
    <name type="scientific">Oceanimonas baumannii</name>
    <dbReference type="NCBI Taxonomy" id="129578"/>
    <lineage>
        <taxon>Bacteria</taxon>
        <taxon>Pseudomonadati</taxon>
        <taxon>Pseudomonadota</taxon>
        <taxon>Gammaproteobacteria</taxon>
        <taxon>Aeromonadales</taxon>
        <taxon>Aeromonadaceae</taxon>
        <taxon>Oceanimonas</taxon>
    </lineage>
</organism>